<name>A0A840F303_9ACTN</name>
<accession>A0A840F303</accession>
<comment type="caution">
    <text evidence="1">The sequence shown here is derived from an EMBL/GenBank/DDBJ whole genome shotgun (WGS) entry which is preliminary data.</text>
</comment>
<dbReference type="Proteomes" id="UP000551501">
    <property type="component" value="Unassembled WGS sequence"/>
</dbReference>
<proteinExistence type="predicted"/>
<gene>
    <name evidence="1" type="ORF">BKA16_002868</name>
</gene>
<dbReference type="AlphaFoldDB" id="A0A840F303"/>
<protein>
    <submittedName>
        <fullName evidence="1">Uncharacterized protein</fullName>
    </submittedName>
</protein>
<evidence type="ECO:0000313" key="1">
    <source>
        <dbReference type="EMBL" id="MBB4136316.1"/>
    </source>
</evidence>
<organism evidence="1 2">
    <name type="scientific">Gordonia humi</name>
    <dbReference type="NCBI Taxonomy" id="686429"/>
    <lineage>
        <taxon>Bacteria</taxon>
        <taxon>Bacillati</taxon>
        <taxon>Actinomycetota</taxon>
        <taxon>Actinomycetes</taxon>
        <taxon>Mycobacteriales</taxon>
        <taxon>Gordoniaceae</taxon>
        <taxon>Gordonia</taxon>
    </lineage>
</organism>
<dbReference type="RefSeq" id="WP_183371297.1">
    <property type="nucleotide sequence ID" value="NZ_BAABHL010000043.1"/>
</dbReference>
<sequence length="68" mass="8000">MAMYRVLNPNEDVIETAEFENAQDAYEWFHQIEVPSHVIGYRMEVDQDGQWTMFDQTDGADSTRRSAR</sequence>
<reference evidence="1 2" key="1">
    <citation type="submission" date="2020-08" db="EMBL/GenBank/DDBJ databases">
        <title>Sequencing the genomes of 1000 actinobacteria strains.</title>
        <authorList>
            <person name="Klenk H.-P."/>
        </authorList>
    </citation>
    <scope>NUCLEOTIDE SEQUENCE [LARGE SCALE GENOMIC DNA]</scope>
    <source>
        <strain evidence="1 2">DSM 45298</strain>
    </source>
</reference>
<keyword evidence="2" id="KW-1185">Reference proteome</keyword>
<evidence type="ECO:0000313" key="2">
    <source>
        <dbReference type="Proteomes" id="UP000551501"/>
    </source>
</evidence>
<dbReference type="EMBL" id="JACIFP010000001">
    <property type="protein sequence ID" value="MBB4136316.1"/>
    <property type="molecule type" value="Genomic_DNA"/>
</dbReference>